<name>A0ABX7B2J2_9PROT</name>
<evidence type="ECO:0000313" key="2">
    <source>
        <dbReference type="Proteomes" id="UP000595197"/>
    </source>
</evidence>
<dbReference type="Proteomes" id="UP000595197">
    <property type="component" value="Chromosome"/>
</dbReference>
<gene>
    <name evidence="1" type="ORF">IGS68_14895</name>
</gene>
<accession>A0ABX7B2J2</accession>
<protein>
    <submittedName>
        <fullName evidence="1">Uncharacterized protein</fullName>
    </submittedName>
</protein>
<keyword evidence="2" id="KW-1185">Reference proteome</keyword>
<evidence type="ECO:0000313" key="1">
    <source>
        <dbReference type="EMBL" id="QQP87405.1"/>
    </source>
</evidence>
<proteinExistence type="predicted"/>
<dbReference type="RefSeq" id="WP_201070335.1">
    <property type="nucleotide sequence ID" value="NZ_CP067420.1"/>
</dbReference>
<reference evidence="1" key="1">
    <citation type="submission" date="2021-02" db="EMBL/GenBank/DDBJ databases">
        <title>Skermanella TT6 skin isolate.</title>
        <authorList>
            <person name="Lee K."/>
            <person name="Ganzorig M."/>
        </authorList>
    </citation>
    <scope>NUCLEOTIDE SEQUENCE</scope>
    <source>
        <strain evidence="1">TT6</strain>
    </source>
</reference>
<dbReference type="EMBL" id="CP067420">
    <property type="protein sequence ID" value="QQP87405.1"/>
    <property type="molecule type" value="Genomic_DNA"/>
</dbReference>
<organism evidence="1 2">
    <name type="scientific">Skermanella cutis</name>
    <dbReference type="NCBI Taxonomy" id="2775420"/>
    <lineage>
        <taxon>Bacteria</taxon>
        <taxon>Pseudomonadati</taxon>
        <taxon>Pseudomonadota</taxon>
        <taxon>Alphaproteobacteria</taxon>
        <taxon>Rhodospirillales</taxon>
        <taxon>Azospirillaceae</taxon>
        <taxon>Skermanella</taxon>
    </lineage>
</organism>
<sequence>MSPNRNPATKQLLDGRKFEYPGNYLKLVLDRGEIDFIISGSRTDRAIESWEFRGRILNIDTPWETAVKKMLYRPSTFKVRDVFDLAAVVERHPDELRAGLSEIEDRLTRLTDRIDRLRPAYEVLAESDIHPTETGRKYMTSAAIESVFEFLRDCR</sequence>